<dbReference type="CDD" id="cd12499">
    <property type="entry name" value="RRM_EcCsdA_like"/>
    <property type="match status" value="1"/>
</dbReference>
<dbReference type="OrthoDB" id="9805696at2"/>
<sequence>MSDQKTPPFSELGLSEAILSAIDYEFPSPIQAESIPPLLEGRDLLGQAQTGTGKTAAFSLPLLSKIDLSQSKPQILVLTPTRELAIQVAEAMQSYSKNLPGFHILPIYGGQSIGIQLKQLKRNVHVIVGTPGRVIDHIKRGTLKLDQLKTLVMDEADEMLRMGFVDDVETILQATPENKQVVLFSATMPPAIKKLTQRYLKDPADIRIKSKTATVPTIRQRYWQGKTIHKLDALTRIFEAEPFDGIIIFVRTKSMTHELSEKLEARGYATTALNGDIKQEQREKTIEQFRRGRIDIMIATDVVARGLDVERISHVINYDMPHDTESYIHRIGRTGRAGREGTAILFIPPRGQRMLQSIERATGQKILPFELPTAESISETRISKFKQQIQTIVLQQDLDFLEKVVVDFANEGDLSLEQIAASLAYLAQKDRPLSAKQLDIPNFSERDSKRDSRRDNDFEKPRRSRERSEKPADTKRRPRRERDEGVETPDMVTYRLEVGSDHGAEAKHIVGAIANEAGVDSAFIRNLKIEGEYSTVELPDGMPKPIHKHLYKLWIQGQQMKLRQLTPKGDGSFDSETGNSPKKSHSRTDAPKKRKPSAPKSGGGEQRPRKKKKKS</sequence>
<feature type="domain" description="Helicase C-terminal" evidence="11">
    <location>
        <begin position="230"/>
        <end position="377"/>
    </location>
</feature>
<dbReference type="InterPro" id="IPR034415">
    <property type="entry name" value="CsdA_RRM"/>
</dbReference>
<evidence type="ECO:0000256" key="9">
    <source>
        <dbReference type="SAM" id="MobiDB-lite"/>
    </source>
</evidence>
<feature type="domain" description="Helicase ATP-binding" evidence="10">
    <location>
        <begin position="35"/>
        <end position="206"/>
    </location>
</feature>
<dbReference type="InterPro" id="IPR027417">
    <property type="entry name" value="P-loop_NTPase"/>
</dbReference>
<dbReference type="CDD" id="cd00268">
    <property type="entry name" value="DEADc"/>
    <property type="match status" value="1"/>
</dbReference>
<accession>A0A317CF35</accession>
<evidence type="ECO:0000259" key="11">
    <source>
        <dbReference type="PROSITE" id="PS51194"/>
    </source>
</evidence>
<dbReference type="Gene3D" id="3.30.70.330">
    <property type="match status" value="1"/>
</dbReference>
<organism evidence="12 13">
    <name type="scientific">Leucothrix pacifica</name>
    <dbReference type="NCBI Taxonomy" id="1247513"/>
    <lineage>
        <taxon>Bacteria</taxon>
        <taxon>Pseudomonadati</taxon>
        <taxon>Pseudomonadota</taxon>
        <taxon>Gammaproteobacteria</taxon>
        <taxon>Thiotrichales</taxon>
        <taxon>Thiotrichaceae</taxon>
        <taxon>Leucothrix</taxon>
    </lineage>
</organism>
<dbReference type="PROSITE" id="PS51194">
    <property type="entry name" value="HELICASE_CTER"/>
    <property type="match status" value="1"/>
</dbReference>
<keyword evidence="1 8" id="KW-0963">Cytoplasm</keyword>
<dbReference type="InterPro" id="IPR001650">
    <property type="entry name" value="Helicase_C-like"/>
</dbReference>
<gene>
    <name evidence="8" type="primary">deaD</name>
    <name evidence="8" type="synonym">csdA</name>
    <name evidence="12" type="ORF">DKW60_10675</name>
</gene>
<dbReference type="Pfam" id="PF03880">
    <property type="entry name" value="DbpA"/>
    <property type="match status" value="1"/>
</dbReference>
<dbReference type="InterPro" id="IPR044742">
    <property type="entry name" value="DEAD/DEAH_RhlB"/>
</dbReference>
<dbReference type="Pfam" id="PF25399">
    <property type="entry name" value="DeaD_dimer"/>
    <property type="match status" value="1"/>
</dbReference>
<dbReference type="GO" id="GO:0005524">
    <property type="term" value="F:ATP binding"/>
    <property type="evidence" value="ECO:0007669"/>
    <property type="project" value="UniProtKB-UniRule"/>
</dbReference>
<dbReference type="Gene3D" id="3.40.50.300">
    <property type="entry name" value="P-loop containing nucleotide triphosphate hydrolases"/>
    <property type="match status" value="2"/>
</dbReference>
<comment type="function">
    <text evidence="8">DEAD-box RNA helicase involved in various cellular processes at low temperature, including ribosome biogenesis, mRNA degradation and translation initiation.</text>
</comment>
<dbReference type="InterPro" id="IPR057325">
    <property type="entry name" value="DeaD_dimer"/>
</dbReference>
<dbReference type="GO" id="GO:0003724">
    <property type="term" value="F:RNA helicase activity"/>
    <property type="evidence" value="ECO:0007669"/>
    <property type="project" value="UniProtKB-UniRule"/>
</dbReference>
<dbReference type="GO" id="GO:0005829">
    <property type="term" value="C:cytosol"/>
    <property type="evidence" value="ECO:0007669"/>
    <property type="project" value="TreeGrafter"/>
</dbReference>
<dbReference type="GO" id="GO:0000027">
    <property type="term" value="P:ribosomal large subunit assembly"/>
    <property type="evidence" value="ECO:0007669"/>
    <property type="project" value="UniProtKB-UniRule"/>
</dbReference>
<dbReference type="PANTHER" id="PTHR47963:SF8">
    <property type="entry name" value="ATP-DEPENDENT RNA HELICASE DEAD"/>
    <property type="match status" value="1"/>
</dbReference>
<dbReference type="GO" id="GO:0033592">
    <property type="term" value="F:RNA strand annealing activity"/>
    <property type="evidence" value="ECO:0007669"/>
    <property type="project" value="TreeGrafter"/>
</dbReference>
<dbReference type="EC" id="3.6.4.13" evidence="8"/>
<dbReference type="HAMAP" id="MF_00964">
    <property type="entry name" value="DEAD_helicase_DeaD"/>
    <property type="match status" value="1"/>
</dbReference>
<comment type="catalytic activity">
    <reaction evidence="7 8">
        <text>ATP + H2O = ADP + phosphate + H(+)</text>
        <dbReference type="Rhea" id="RHEA:13065"/>
        <dbReference type="ChEBI" id="CHEBI:15377"/>
        <dbReference type="ChEBI" id="CHEBI:15378"/>
        <dbReference type="ChEBI" id="CHEBI:30616"/>
        <dbReference type="ChEBI" id="CHEBI:43474"/>
        <dbReference type="ChEBI" id="CHEBI:456216"/>
        <dbReference type="EC" id="3.6.4.13"/>
    </reaction>
</comment>
<proteinExistence type="inferred from homology"/>
<evidence type="ECO:0000256" key="4">
    <source>
        <dbReference type="ARBA" id="ARBA00022806"/>
    </source>
</evidence>
<dbReference type="InterPro" id="IPR012677">
    <property type="entry name" value="Nucleotide-bd_a/b_plait_sf"/>
</dbReference>
<dbReference type="InterPro" id="IPR011545">
    <property type="entry name" value="DEAD/DEAH_box_helicase_dom"/>
</dbReference>
<dbReference type="Pfam" id="PF00270">
    <property type="entry name" value="DEAD"/>
    <property type="match status" value="1"/>
</dbReference>
<evidence type="ECO:0000313" key="12">
    <source>
        <dbReference type="EMBL" id="PWQ97188.1"/>
    </source>
</evidence>
<feature type="region of interest" description="Disordered" evidence="9">
    <location>
        <begin position="437"/>
        <end position="492"/>
    </location>
</feature>
<dbReference type="Pfam" id="PF00271">
    <property type="entry name" value="Helicase_C"/>
    <property type="match status" value="1"/>
</dbReference>
<evidence type="ECO:0000256" key="1">
    <source>
        <dbReference type="ARBA" id="ARBA00022490"/>
    </source>
</evidence>
<dbReference type="EMBL" id="QGKM01000027">
    <property type="protein sequence ID" value="PWQ97188.1"/>
    <property type="molecule type" value="Genomic_DNA"/>
</dbReference>
<dbReference type="PROSITE" id="PS51192">
    <property type="entry name" value="HELICASE_ATP_BIND_1"/>
    <property type="match status" value="1"/>
</dbReference>
<dbReference type="RefSeq" id="WP_109837646.1">
    <property type="nucleotide sequence ID" value="NZ_QGKM01000027.1"/>
</dbReference>
<evidence type="ECO:0000256" key="7">
    <source>
        <dbReference type="ARBA" id="ARBA00047984"/>
    </source>
</evidence>
<dbReference type="GO" id="GO:0070417">
    <property type="term" value="P:cellular response to cold"/>
    <property type="evidence" value="ECO:0007669"/>
    <property type="project" value="InterPro"/>
</dbReference>
<dbReference type="InterPro" id="IPR005580">
    <property type="entry name" value="DbpA/CsdA_RNA-bd_dom"/>
</dbReference>
<dbReference type="InterPro" id="IPR050547">
    <property type="entry name" value="DEAD_box_RNA_helicases"/>
</dbReference>
<dbReference type="PANTHER" id="PTHR47963">
    <property type="entry name" value="DEAD-BOX ATP-DEPENDENT RNA HELICASE 47, MITOCHONDRIAL"/>
    <property type="match status" value="1"/>
</dbReference>
<dbReference type="PROSITE" id="PS00039">
    <property type="entry name" value="DEAD_ATP_HELICASE"/>
    <property type="match status" value="1"/>
</dbReference>
<dbReference type="InterPro" id="IPR028618">
    <property type="entry name" value="DEAD_helicase_DeaD"/>
</dbReference>
<dbReference type="Proteomes" id="UP000245539">
    <property type="component" value="Unassembled WGS sequence"/>
</dbReference>
<evidence type="ECO:0000256" key="5">
    <source>
        <dbReference type="ARBA" id="ARBA00022840"/>
    </source>
</evidence>
<evidence type="ECO:0000256" key="3">
    <source>
        <dbReference type="ARBA" id="ARBA00022801"/>
    </source>
</evidence>
<reference evidence="12 13" key="1">
    <citation type="submission" date="2018-05" db="EMBL/GenBank/DDBJ databases">
        <title>Leucothrix arctica sp. nov., isolated from Arctic seawater.</title>
        <authorList>
            <person name="Choi A."/>
            <person name="Baek K."/>
        </authorList>
    </citation>
    <scope>NUCLEOTIDE SEQUENCE [LARGE SCALE GENOMIC DNA]</scope>
    <source>
        <strain evidence="12 13">JCM 18388</strain>
    </source>
</reference>
<feature type="compositionally biased region" description="Basic and acidic residues" evidence="9">
    <location>
        <begin position="444"/>
        <end position="485"/>
    </location>
</feature>
<protein>
    <recommendedName>
        <fullName evidence="8">ATP-dependent RNA helicase DeaD</fullName>
        <ecNumber evidence="8">3.6.4.13</ecNumber>
    </recommendedName>
    <alternativeName>
        <fullName evidence="8">Cold-shock DEAD box protein A</fullName>
    </alternativeName>
</protein>
<keyword evidence="8" id="KW-0346">Stress response</keyword>
<comment type="similarity">
    <text evidence="8">Belongs to the DEAD box helicase family. DeaD/CsdA subfamily.</text>
</comment>
<keyword evidence="3 8" id="KW-0378">Hydrolase</keyword>
<dbReference type="FunFam" id="3.40.50.300:FF:000108">
    <property type="entry name" value="ATP-dependent RNA helicase RhlE"/>
    <property type="match status" value="1"/>
</dbReference>
<comment type="subcellular location">
    <subcellularLocation>
        <location evidence="8">Cytoplasm</location>
    </subcellularLocation>
</comment>
<comment type="caution">
    <text evidence="12">The sequence shown here is derived from an EMBL/GenBank/DDBJ whole genome shotgun (WGS) entry which is preliminary data.</text>
</comment>
<keyword evidence="4 8" id="KW-0347">Helicase</keyword>
<dbReference type="SMART" id="SM00487">
    <property type="entry name" value="DEXDc"/>
    <property type="match status" value="1"/>
</dbReference>
<evidence type="ECO:0000313" key="13">
    <source>
        <dbReference type="Proteomes" id="UP000245539"/>
    </source>
</evidence>
<dbReference type="SUPFAM" id="SSF52540">
    <property type="entry name" value="P-loop containing nucleoside triphosphate hydrolases"/>
    <property type="match status" value="1"/>
</dbReference>
<keyword evidence="6 8" id="KW-0694">RNA-binding</keyword>
<dbReference type="GO" id="GO:0006401">
    <property type="term" value="P:RNA catabolic process"/>
    <property type="evidence" value="ECO:0007669"/>
    <property type="project" value="UniProtKB-UniRule"/>
</dbReference>
<evidence type="ECO:0000256" key="2">
    <source>
        <dbReference type="ARBA" id="ARBA00022741"/>
    </source>
</evidence>
<keyword evidence="13" id="KW-1185">Reference proteome</keyword>
<dbReference type="CDD" id="cd18787">
    <property type="entry name" value="SF2_C_DEAD"/>
    <property type="match status" value="1"/>
</dbReference>
<evidence type="ECO:0000256" key="8">
    <source>
        <dbReference type="HAMAP-Rule" id="MF_00964"/>
    </source>
</evidence>
<feature type="region of interest" description="Disordered" evidence="9">
    <location>
        <begin position="565"/>
        <end position="615"/>
    </location>
</feature>
<evidence type="ECO:0000256" key="6">
    <source>
        <dbReference type="ARBA" id="ARBA00022884"/>
    </source>
</evidence>
<evidence type="ECO:0000259" key="10">
    <source>
        <dbReference type="PROSITE" id="PS51192"/>
    </source>
</evidence>
<keyword evidence="2 8" id="KW-0547">Nucleotide-binding</keyword>
<dbReference type="GO" id="GO:0005840">
    <property type="term" value="C:ribosome"/>
    <property type="evidence" value="ECO:0007669"/>
    <property type="project" value="TreeGrafter"/>
</dbReference>
<dbReference type="AlphaFoldDB" id="A0A317CF35"/>
<dbReference type="InterPro" id="IPR000629">
    <property type="entry name" value="RNA-helicase_DEAD-box_CS"/>
</dbReference>
<keyword evidence="5 8" id="KW-0067">ATP-binding</keyword>
<dbReference type="InterPro" id="IPR014001">
    <property type="entry name" value="Helicase_ATP-bd"/>
</dbReference>
<name>A0A317CF35_9GAMM</name>
<dbReference type="SMART" id="SM00490">
    <property type="entry name" value="HELICc"/>
    <property type="match status" value="1"/>
</dbReference>
<dbReference type="GO" id="GO:0016887">
    <property type="term" value="F:ATP hydrolysis activity"/>
    <property type="evidence" value="ECO:0007669"/>
    <property type="project" value="RHEA"/>
</dbReference>